<proteinExistence type="predicted"/>
<comment type="caution">
    <text evidence="1">The sequence shown here is derived from an EMBL/GenBank/DDBJ whole genome shotgun (WGS) entry which is preliminary data.</text>
</comment>
<dbReference type="Proteomes" id="UP001500837">
    <property type="component" value="Unassembled WGS sequence"/>
</dbReference>
<sequence length="162" mass="16751">MGGTPGAMFDTQGDALPTWVALTLVAGTALAAVTAIPDSPTPDATAVANAVDAVTAGEYAAAHTVPTDATTVRVRPTRVALRNDAGATHATFARPITPADTPRLRRVLRGDAPLDVYPSIAAFRADVQRARAADTSADWRPSLDSLRVRRVVLGGVDVTLLG</sequence>
<evidence type="ECO:0000313" key="1">
    <source>
        <dbReference type="EMBL" id="GAA0293121.1"/>
    </source>
</evidence>
<evidence type="ECO:0000313" key="2">
    <source>
        <dbReference type="Proteomes" id="UP001500837"/>
    </source>
</evidence>
<gene>
    <name evidence="1" type="ORF">GCM10009066_04620</name>
</gene>
<name>A0AAV3S441_9EURY</name>
<dbReference type="Pfam" id="PF23954">
    <property type="entry name" value="DUF7283"/>
    <property type="match status" value="1"/>
</dbReference>
<protein>
    <submittedName>
        <fullName evidence="1">Uncharacterized protein</fullName>
    </submittedName>
</protein>
<keyword evidence="2" id="KW-1185">Reference proteome</keyword>
<reference evidence="1 2" key="1">
    <citation type="journal article" date="2019" name="Int. J. Syst. Evol. Microbiol.">
        <title>The Global Catalogue of Microorganisms (GCM) 10K type strain sequencing project: providing services to taxonomists for standard genome sequencing and annotation.</title>
        <authorList>
            <consortium name="The Broad Institute Genomics Platform"/>
            <consortium name="The Broad Institute Genome Sequencing Center for Infectious Disease"/>
            <person name="Wu L."/>
            <person name="Ma J."/>
        </authorList>
    </citation>
    <scope>NUCLEOTIDE SEQUENCE [LARGE SCALE GENOMIC DNA]</scope>
    <source>
        <strain evidence="1 2">JCM 16330</strain>
    </source>
</reference>
<dbReference type="EMBL" id="BAAABL010000021">
    <property type="protein sequence ID" value="GAA0293121.1"/>
    <property type="molecule type" value="Genomic_DNA"/>
</dbReference>
<accession>A0AAV3S441</accession>
<dbReference type="AlphaFoldDB" id="A0AAV3S441"/>
<dbReference type="InterPro" id="IPR055707">
    <property type="entry name" value="DUF7283"/>
</dbReference>
<organism evidence="1 2">
    <name type="scientific">Halarchaeum salinum</name>
    <dbReference type="NCBI Taxonomy" id="489912"/>
    <lineage>
        <taxon>Archaea</taxon>
        <taxon>Methanobacteriati</taxon>
        <taxon>Methanobacteriota</taxon>
        <taxon>Stenosarchaea group</taxon>
        <taxon>Halobacteria</taxon>
        <taxon>Halobacteriales</taxon>
        <taxon>Halobacteriaceae</taxon>
    </lineage>
</organism>